<evidence type="ECO:0000313" key="4">
    <source>
        <dbReference type="WBParaSite" id="TREG1_46420.1"/>
    </source>
</evidence>
<protein>
    <recommendedName>
        <fullName evidence="2">DZANK-type domain-containing protein</fullName>
    </recommendedName>
</protein>
<dbReference type="Pfam" id="PF12773">
    <property type="entry name" value="DZR"/>
    <property type="match status" value="1"/>
</dbReference>
<evidence type="ECO:0000256" key="1">
    <source>
        <dbReference type="SAM" id="MobiDB-lite"/>
    </source>
</evidence>
<evidence type="ECO:0000259" key="2">
    <source>
        <dbReference type="Pfam" id="PF12773"/>
    </source>
</evidence>
<dbReference type="InterPro" id="IPR025874">
    <property type="entry name" value="DZR"/>
</dbReference>
<organism evidence="3 4">
    <name type="scientific">Trichobilharzia regenti</name>
    <name type="common">Nasal bird schistosome</name>
    <dbReference type="NCBI Taxonomy" id="157069"/>
    <lineage>
        <taxon>Eukaryota</taxon>
        <taxon>Metazoa</taxon>
        <taxon>Spiralia</taxon>
        <taxon>Lophotrochozoa</taxon>
        <taxon>Platyhelminthes</taxon>
        <taxon>Trematoda</taxon>
        <taxon>Digenea</taxon>
        <taxon>Strigeidida</taxon>
        <taxon>Schistosomatoidea</taxon>
        <taxon>Schistosomatidae</taxon>
        <taxon>Trichobilharzia</taxon>
    </lineage>
</organism>
<feature type="compositionally biased region" description="Polar residues" evidence="1">
    <location>
        <begin position="472"/>
        <end position="481"/>
    </location>
</feature>
<accession>A0AA85JQC3</accession>
<reference evidence="4" key="2">
    <citation type="submission" date="2023-11" db="UniProtKB">
        <authorList>
            <consortium name="WormBaseParasite"/>
        </authorList>
    </citation>
    <scope>IDENTIFICATION</scope>
</reference>
<dbReference type="PANTHER" id="PTHR16058">
    <property type="entry name" value="DOUBLE ZINC RIBBON AND ANKYRIN REPEAT-CONTAINING PROTEIN 1"/>
    <property type="match status" value="1"/>
</dbReference>
<feature type="domain" description="DZANK-type" evidence="2">
    <location>
        <begin position="158"/>
        <end position="239"/>
    </location>
</feature>
<dbReference type="PANTHER" id="PTHR16058:SF4">
    <property type="entry name" value="DOUBLE ZINC RIBBON AND ANKYRIN REPEAT-CONTAINING PROTEIN 1"/>
    <property type="match status" value="1"/>
</dbReference>
<reference evidence="3" key="1">
    <citation type="submission" date="2022-06" db="EMBL/GenBank/DDBJ databases">
        <authorList>
            <person name="Berger JAMES D."/>
            <person name="Berger JAMES D."/>
        </authorList>
    </citation>
    <scope>NUCLEOTIDE SEQUENCE [LARGE SCALE GENOMIC DNA]</scope>
</reference>
<dbReference type="GO" id="GO:0042995">
    <property type="term" value="C:cell projection"/>
    <property type="evidence" value="ECO:0007669"/>
    <property type="project" value="UniProtKB-SubCell"/>
</dbReference>
<feature type="compositionally biased region" description="Low complexity" evidence="1">
    <location>
        <begin position="512"/>
        <end position="521"/>
    </location>
</feature>
<dbReference type="GO" id="GO:0008270">
    <property type="term" value="F:zinc ion binding"/>
    <property type="evidence" value="ECO:0007669"/>
    <property type="project" value="UniProtKB-KW"/>
</dbReference>
<dbReference type="InterPro" id="IPR052481">
    <property type="entry name" value="DZAN1"/>
</dbReference>
<feature type="compositionally biased region" description="Basic and acidic residues" evidence="1">
    <location>
        <begin position="488"/>
        <end position="497"/>
    </location>
</feature>
<dbReference type="AlphaFoldDB" id="A0AA85JQC3"/>
<proteinExistence type="predicted"/>
<dbReference type="WBParaSite" id="TREG1_46420.1">
    <property type="protein sequence ID" value="TREG1_46420.1"/>
    <property type="gene ID" value="TREG1_46420"/>
</dbReference>
<keyword evidence="3" id="KW-1185">Reference proteome</keyword>
<name>A0AA85JQC3_TRIRE</name>
<evidence type="ECO:0000313" key="3">
    <source>
        <dbReference type="Proteomes" id="UP000050795"/>
    </source>
</evidence>
<dbReference type="Proteomes" id="UP000050795">
    <property type="component" value="Unassembled WGS sequence"/>
</dbReference>
<sequence length="590" mass="66691">MVNRLQQQIDILRCPNCYHERPVSRKQNFCFHCGLGLPILSSPKHGSCALENIGVCPYCKAHVPLNLTSCLVCEAPLQRSQVQKYGQYPEECRLCTTCGTMNPIDARSCIICEVRLPMGATNVVLSKGQSFCDSHVPCLKEQQNKYTVMNKSVRFSLCVYCHRENNPDARYCDWCGIEVPKQSLNPLNSELKSSDNNGAHHDWSFYDNHNKTSVRYGFIHCIKCDLPNPKEANYCSYCGLNLLPPPRTGWYSTSHTSNYNEFESDGNQSEKSLSQYKPLQTVVANVSTQTVGLFYPSSTDLRRQARLTQSRLSADAQLRDKAPVLTAVSPGRGFWRKQLDHIFAHLKLYTNNNSEFRAAIGQPRFGKLLSADLCEASNQAKITLTYTLPSDKKTVTSGTGNQIISNKVSVDSDYNDGKLSHSMKYPNQSKQNLDSFKNLNRQENTYEQQLTARQSPAPCPVKDDQYEMMRSSPVQRGNTDINHIPPKSSHEYYENKSKTGSSEAEEDESKNVTKSTKSLNSTKKKPDHKYSGLRPNPHTQYGETGVALLRNSKLSTSDINLLYTLSQTNVDIHEVKRLLKEMVKSHPYYW</sequence>
<feature type="region of interest" description="Disordered" evidence="1">
    <location>
        <begin position="471"/>
        <end position="539"/>
    </location>
</feature>